<comment type="caution">
    <text evidence="1">The sequence shown here is derived from an EMBL/GenBank/DDBJ whole genome shotgun (WGS) entry which is preliminary data.</text>
</comment>
<organism evidence="1 2">
    <name type="scientific">Coprinellus micaceus</name>
    <name type="common">Glistening ink-cap mushroom</name>
    <name type="synonym">Coprinus micaceus</name>
    <dbReference type="NCBI Taxonomy" id="71717"/>
    <lineage>
        <taxon>Eukaryota</taxon>
        <taxon>Fungi</taxon>
        <taxon>Dikarya</taxon>
        <taxon>Basidiomycota</taxon>
        <taxon>Agaricomycotina</taxon>
        <taxon>Agaricomycetes</taxon>
        <taxon>Agaricomycetidae</taxon>
        <taxon>Agaricales</taxon>
        <taxon>Agaricineae</taxon>
        <taxon>Psathyrellaceae</taxon>
        <taxon>Coprinellus</taxon>
    </lineage>
</organism>
<sequence>MSAYFGAIGSSLVTLQAIVNEDILHANSHAICTGWVTLLDELSFQIILLAIKSFDDLSTSEVVRIMTEYNDLYCRLYTLVSELKSYDTEEAQEGAHGEWVRYHVEQLRMRYEEVVEDMKVLQYSVKYRGYRASP</sequence>
<evidence type="ECO:0000313" key="1">
    <source>
        <dbReference type="EMBL" id="TEB28180.1"/>
    </source>
</evidence>
<dbReference type="Proteomes" id="UP000298030">
    <property type="component" value="Unassembled WGS sequence"/>
</dbReference>
<proteinExistence type="predicted"/>
<evidence type="ECO:0000313" key="2">
    <source>
        <dbReference type="Proteomes" id="UP000298030"/>
    </source>
</evidence>
<protein>
    <submittedName>
        <fullName evidence="1">Uncharacterized protein</fullName>
    </submittedName>
</protein>
<dbReference type="EMBL" id="QPFP01000034">
    <property type="protein sequence ID" value="TEB28180.1"/>
    <property type="molecule type" value="Genomic_DNA"/>
</dbReference>
<accession>A0A4Y7T1Z4</accession>
<name>A0A4Y7T1Z4_COPMI</name>
<dbReference type="AlphaFoldDB" id="A0A4Y7T1Z4"/>
<reference evidence="1 2" key="1">
    <citation type="journal article" date="2019" name="Nat. Ecol. Evol.">
        <title>Megaphylogeny resolves global patterns of mushroom evolution.</title>
        <authorList>
            <person name="Varga T."/>
            <person name="Krizsan K."/>
            <person name="Foldi C."/>
            <person name="Dima B."/>
            <person name="Sanchez-Garcia M."/>
            <person name="Sanchez-Ramirez S."/>
            <person name="Szollosi G.J."/>
            <person name="Szarkandi J.G."/>
            <person name="Papp V."/>
            <person name="Albert L."/>
            <person name="Andreopoulos W."/>
            <person name="Angelini C."/>
            <person name="Antonin V."/>
            <person name="Barry K.W."/>
            <person name="Bougher N.L."/>
            <person name="Buchanan P."/>
            <person name="Buyck B."/>
            <person name="Bense V."/>
            <person name="Catcheside P."/>
            <person name="Chovatia M."/>
            <person name="Cooper J."/>
            <person name="Damon W."/>
            <person name="Desjardin D."/>
            <person name="Finy P."/>
            <person name="Geml J."/>
            <person name="Haridas S."/>
            <person name="Hughes K."/>
            <person name="Justo A."/>
            <person name="Karasinski D."/>
            <person name="Kautmanova I."/>
            <person name="Kiss B."/>
            <person name="Kocsube S."/>
            <person name="Kotiranta H."/>
            <person name="LaButti K.M."/>
            <person name="Lechner B.E."/>
            <person name="Liimatainen K."/>
            <person name="Lipzen A."/>
            <person name="Lukacs Z."/>
            <person name="Mihaltcheva S."/>
            <person name="Morgado L.N."/>
            <person name="Niskanen T."/>
            <person name="Noordeloos M.E."/>
            <person name="Ohm R.A."/>
            <person name="Ortiz-Santana B."/>
            <person name="Ovrebo C."/>
            <person name="Racz N."/>
            <person name="Riley R."/>
            <person name="Savchenko A."/>
            <person name="Shiryaev A."/>
            <person name="Soop K."/>
            <person name="Spirin V."/>
            <person name="Szebenyi C."/>
            <person name="Tomsovsky M."/>
            <person name="Tulloss R.E."/>
            <person name="Uehling J."/>
            <person name="Grigoriev I.V."/>
            <person name="Vagvolgyi C."/>
            <person name="Papp T."/>
            <person name="Martin F.M."/>
            <person name="Miettinen O."/>
            <person name="Hibbett D.S."/>
            <person name="Nagy L.G."/>
        </authorList>
    </citation>
    <scope>NUCLEOTIDE SEQUENCE [LARGE SCALE GENOMIC DNA]</scope>
    <source>
        <strain evidence="1 2">FP101781</strain>
    </source>
</reference>
<keyword evidence="2" id="KW-1185">Reference proteome</keyword>
<gene>
    <name evidence="1" type="ORF">FA13DRAFT_1794173</name>
</gene>